<keyword evidence="4" id="KW-1003">Cell membrane</keyword>
<evidence type="ECO:0000256" key="10">
    <source>
        <dbReference type="ARBA" id="ARBA00023136"/>
    </source>
</evidence>
<evidence type="ECO:0000256" key="8">
    <source>
        <dbReference type="ARBA" id="ARBA00022989"/>
    </source>
</evidence>
<evidence type="ECO:0000256" key="5">
    <source>
        <dbReference type="ARBA" id="ARBA00022519"/>
    </source>
</evidence>
<evidence type="ECO:0000313" key="13">
    <source>
        <dbReference type="Proteomes" id="UP000198104"/>
    </source>
</evidence>
<dbReference type="GO" id="GO:0005886">
    <property type="term" value="C:plasma membrane"/>
    <property type="evidence" value="ECO:0007669"/>
    <property type="project" value="UniProtKB-SubCell"/>
</dbReference>
<keyword evidence="13" id="KW-1185">Reference proteome</keyword>
<dbReference type="GO" id="GO:0050897">
    <property type="term" value="F:cobalt ion binding"/>
    <property type="evidence" value="ECO:0007669"/>
    <property type="project" value="TreeGrafter"/>
</dbReference>
<dbReference type="Proteomes" id="UP000198104">
    <property type="component" value="Unassembled WGS sequence"/>
</dbReference>
<keyword evidence="5" id="KW-0997">Cell inner membrane</keyword>
<keyword evidence="7" id="KW-0862">Zinc</keyword>
<reference evidence="12 13" key="1">
    <citation type="submission" date="2017-05" db="EMBL/GenBank/DDBJ databases">
        <title>Polynucleobacter sp. MWH-K35W1 isolated from the permanently anoxic monimolimnion of a meromictic lake.</title>
        <authorList>
            <person name="Hahn M.W."/>
        </authorList>
    </citation>
    <scope>NUCLEOTIDE SEQUENCE [LARGE SCALE GENOMIC DNA]</scope>
    <source>
        <strain evidence="12 13">MWH-K35W1</strain>
    </source>
</reference>
<gene>
    <name evidence="12" type="ORF">CBI30_04755</name>
</gene>
<evidence type="ECO:0000256" key="2">
    <source>
        <dbReference type="ARBA" id="ARBA00009765"/>
    </source>
</evidence>
<evidence type="ECO:0000256" key="9">
    <source>
        <dbReference type="ARBA" id="ARBA00023065"/>
    </source>
</evidence>
<comment type="similarity">
    <text evidence="2">Belongs to the CorA metal ion transporter (MIT) (TC 1.A.35) family.</text>
</comment>
<dbReference type="PANTHER" id="PTHR46494">
    <property type="entry name" value="CORA FAMILY METAL ION TRANSPORTER (EUROFUNG)"/>
    <property type="match status" value="1"/>
</dbReference>
<dbReference type="GO" id="GO:0000287">
    <property type="term" value="F:magnesium ion binding"/>
    <property type="evidence" value="ECO:0007669"/>
    <property type="project" value="TreeGrafter"/>
</dbReference>
<name>A0A254Q8R6_9BURK</name>
<evidence type="ECO:0000256" key="7">
    <source>
        <dbReference type="ARBA" id="ARBA00022833"/>
    </source>
</evidence>
<dbReference type="OrthoDB" id="9803416at2"/>
<evidence type="ECO:0000256" key="6">
    <source>
        <dbReference type="ARBA" id="ARBA00022692"/>
    </source>
</evidence>
<dbReference type="SUPFAM" id="SSF144083">
    <property type="entry name" value="Magnesium transport protein CorA, transmembrane region"/>
    <property type="match status" value="1"/>
</dbReference>
<evidence type="ECO:0000256" key="3">
    <source>
        <dbReference type="ARBA" id="ARBA00022448"/>
    </source>
</evidence>
<organism evidence="12 13">
    <name type="scientific">Polynucleobacter aenigmaticus</name>
    <dbReference type="NCBI Taxonomy" id="1743164"/>
    <lineage>
        <taxon>Bacteria</taxon>
        <taxon>Pseudomonadati</taxon>
        <taxon>Pseudomonadota</taxon>
        <taxon>Betaproteobacteria</taxon>
        <taxon>Burkholderiales</taxon>
        <taxon>Burkholderiaceae</taxon>
        <taxon>Polynucleobacter</taxon>
    </lineage>
</organism>
<protein>
    <submittedName>
        <fullName evidence="12">Magnesium transporter CorA</fullName>
    </submittedName>
</protein>
<evidence type="ECO:0000256" key="11">
    <source>
        <dbReference type="SAM" id="Phobius"/>
    </source>
</evidence>
<evidence type="ECO:0000256" key="1">
    <source>
        <dbReference type="ARBA" id="ARBA00004651"/>
    </source>
</evidence>
<evidence type="ECO:0000313" key="12">
    <source>
        <dbReference type="EMBL" id="OWS71902.1"/>
    </source>
</evidence>
<dbReference type="EMBL" id="NGUO01000008">
    <property type="protein sequence ID" value="OWS71902.1"/>
    <property type="molecule type" value="Genomic_DNA"/>
</dbReference>
<keyword evidence="9" id="KW-0406">Ion transport</keyword>
<keyword evidence="6 11" id="KW-0812">Transmembrane</keyword>
<dbReference type="PANTHER" id="PTHR46494:SF3">
    <property type="entry name" value="ZINC TRANSPORT PROTEIN ZNTB"/>
    <property type="match status" value="1"/>
</dbReference>
<feature type="transmembrane region" description="Helical" evidence="11">
    <location>
        <begin position="280"/>
        <end position="300"/>
    </location>
</feature>
<dbReference type="AlphaFoldDB" id="A0A254Q8R6"/>
<dbReference type="GO" id="GO:0015087">
    <property type="term" value="F:cobalt ion transmembrane transporter activity"/>
    <property type="evidence" value="ECO:0007669"/>
    <property type="project" value="TreeGrafter"/>
</dbReference>
<comment type="caution">
    <text evidence="12">The sequence shown here is derived from an EMBL/GenBank/DDBJ whole genome shotgun (WGS) entry which is preliminary data.</text>
</comment>
<dbReference type="InterPro" id="IPR045861">
    <property type="entry name" value="CorA_cytoplasmic_dom"/>
</dbReference>
<dbReference type="SUPFAM" id="SSF143865">
    <property type="entry name" value="CorA soluble domain-like"/>
    <property type="match status" value="1"/>
</dbReference>
<dbReference type="GO" id="GO:0015095">
    <property type="term" value="F:magnesium ion transmembrane transporter activity"/>
    <property type="evidence" value="ECO:0007669"/>
    <property type="project" value="TreeGrafter"/>
</dbReference>
<accession>A0A254Q8R6</accession>
<dbReference type="Gene3D" id="3.30.460.20">
    <property type="entry name" value="CorA soluble domain-like"/>
    <property type="match status" value="1"/>
</dbReference>
<keyword evidence="10 11" id="KW-0472">Membrane</keyword>
<sequence>MTENLTHPFPINGVVFAWAMTPSGKNHEIPLFDIADALNDPELSIWLHLNLTNSQVQRWLKNTPLIPDRVVEMIDEGVTRSRLERIEKLDDCLLMVMNDFHQEFGEKDSDSSLGTLWAILTPRLMISLRNNPLRTTDRLRSDLRGGLLNPCSAIELFHELIDLRAEYLRTLLIRLSETMDDLEEILLKGKELPEHEYLGRIRIQCSRLRRQFSPELIALNRLQKRLPYWFSDEDKYRLNDDLDLLSYLVQEISNLYDRAKVLQDEQAAHVAEFNARNLQVLSVMTVIFLPMTLITGIMGMNMEDLPGLKESFYIVMVLMALAGAAVYLSLKVRKII</sequence>
<feature type="transmembrane region" description="Helical" evidence="11">
    <location>
        <begin position="312"/>
        <end position="330"/>
    </location>
</feature>
<proteinExistence type="inferred from homology"/>
<keyword evidence="3" id="KW-0813">Transport</keyword>
<dbReference type="InterPro" id="IPR002523">
    <property type="entry name" value="MgTranspt_CorA/ZnTranspt_ZntB"/>
</dbReference>
<dbReference type="Gene3D" id="1.20.58.340">
    <property type="entry name" value="Magnesium transport protein CorA, transmembrane region"/>
    <property type="match status" value="2"/>
</dbReference>
<keyword evidence="8 11" id="KW-1133">Transmembrane helix</keyword>
<comment type="subcellular location">
    <subcellularLocation>
        <location evidence="1">Cell membrane</location>
        <topology evidence="1">Multi-pass membrane protein</topology>
    </subcellularLocation>
</comment>
<dbReference type="InterPro" id="IPR045863">
    <property type="entry name" value="CorA_TM1_TM2"/>
</dbReference>
<evidence type="ECO:0000256" key="4">
    <source>
        <dbReference type="ARBA" id="ARBA00022475"/>
    </source>
</evidence>
<dbReference type="Pfam" id="PF01544">
    <property type="entry name" value="CorA"/>
    <property type="match status" value="1"/>
</dbReference>